<feature type="chain" id="PRO_5037134941" evidence="1">
    <location>
        <begin position="29"/>
        <end position="200"/>
    </location>
</feature>
<evidence type="ECO:0000313" key="2">
    <source>
        <dbReference type="EMBL" id="GHD23150.1"/>
    </source>
</evidence>
<dbReference type="EMBL" id="BMXL01000007">
    <property type="protein sequence ID" value="GHD23150.1"/>
    <property type="molecule type" value="Genomic_DNA"/>
</dbReference>
<keyword evidence="1" id="KW-0732">Signal</keyword>
<feature type="signal peptide" evidence="1">
    <location>
        <begin position="1"/>
        <end position="28"/>
    </location>
</feature>
<gene>
    <name evidence="2" type="ORF">GCM10007147_17960</name>
</gene>
<dbReference type="AlphaFoldDB" id="A0A919CGQ3"/>
<evidence type="ECO:0000256" key="1">
    <source>
        <dbReference type="SAM" id="SignalP"/>
    </source>
</evidence>
<accession>A0A919CGQ3</accession>
<dbReference type="Proteomes" id="UP000654947">
    <property type="component" value="Unassembled WGS sequence"/>
</dbReference>
<evidence type="ECO:0000313" key="3">
    <source>
        <dbReference type="Proteomes" id="UP000654947"/>
    </source>
</evidence>
<keyword evidence="3" id="KW-1185">Reference proteome</keyword>
<proteinExistence type="predicted"/>
<name>A0A919CGQ3_9ACTN</name>
<reference evidence="2 3" key="1">
    <citation type="journal article" date="2014" name="Int. J. Syst. Evol. Microbiol.">
        <title>Complete genome sequence of Corynebacterium casei LMG S-19264T (=DSM 44701T), isolated from a smear-ripened cheese.</title>
        <authorList>
            <consortium name="US DOE Joint Genome Institute (JGI-PGF)"/>
            <person name="Walter F."/>
            <person name="Albersmeier A."/>
            <person name="Kalinowski J."/>
            <person name="Ruckert C."/>
        </authorList>
    </citation>
    <scope>NUCLEOTIDE SEQUENCE [LARGE SCALE GENOMIC DNA]</scope>
    <source>
        <strain evidence="2 3">KCTC 19473</strain>
    </source>
</reference>
<dbReference type="RefSeq" id="WP_193517732.1">
    <property type="nucleotide sequence ID" value="NZ_BMXL01000007.1"/>
</dbReference>
<protein>
    <submittedName>
        <fullName evidence="2">Uncharacterized protein</fullName>
    </submittedName>
</protein>
<sequence>MPKFVFTATSSVLLTGGLLLAGPGAASADEKEEAPNKGCAGVELDVSGVSGDFPEEAEKAADALNDKLKQDMAGNMNARTATCANEVVEATKDRDMGKDAATIAMATTIVETHLNNYTGGDRDSIGLYQQRDHYGSSEDRLDAGQATEAFYDELDVVYPDGSWEDESPGKVAQDVQRSAYPDRYHDQIDDAEVIVDHLWS</sequence>
<organism evidence="2 3">
    <name type="scientific">Nocardiopsis kunsanensis</name>
    <dbReference type="NCBI Taxonomy" id="141693"/>
    <lineage>
        <taxon>Bacteria</taxon>
        <taxon>Bacillati</taxon>
        <taxon>Actinomycetota</taxon>
        <taxon>Actinomycetes</taxon>
        <taxon>Streptosporangiales</taxon>
        <taxon>Nocardiopsidaceae</taxon>
        <taxon>Nocardiopsis</taxon>
    </lineage>
</organism>
<comment type="caution">
    <text evidence="2">The sequence shown here is derived from an EMBL/GenBank/DDBJ whole genome shotgun (WGS) entry which is preliminary data.</text>
</comment>